<feature type="binding site" evidence="2">
    <location>
        <position position="138"/>
    </location>
    <ligand>
        <name>ATP</name>
        <dbReference type="ChEBI" id="CHEBI:30616"/>
    </ligand>
</feature>
<dbReference type="GO" id="GO:0016740">
    <property type="term" value="F:transferase activity"/>
    <property type="evidence" value="ECO:0007669"/>
    <property type="project" value="UniProtKB-KW"/>
</dbReference>
<dbReference type="GO" id="GO:0005524">
    <property type="term" value="F:ATP binding"/>
    <property type="evidence" value="ECO:0007669"/>
    <property type="project" value="UniProtKB-KW"/>
</dbReference>
<reference evidence="4 5" key="1">
    <citation type="submission" date="2019-03" db="EMBL/GenBank/DDBJ databases">
        <title>Subsurface microbial communities from deep shales in Ohio and West Virginia, USA.</title>
        <authorList>
            <person name="Wrighton K."/>
        </authorList>
    </citation>
    <scope>NUCLEOTIDE SEQUENCE [LARGE SCALE GENOMIC DNA]</scope>
    <source>
        <strain evidence="4 5">MSL9.2</strain>
    </source>
</reference>
<feature type="binding site" evidence="2">
    <location>
        <position position="64"/>
    </location>
    <ligand>
        <name>ATP</name>
        <dbReference type="ChEBI" id="CHEBI:30616"/>
    </ligand>
</feature>
<gene>
    <name evidence="4" type="ORF">C8C77_12748</name>
</gene>
<feature type="binding site" evidence="2">
    <location>
        <position position="38"/>
    </location>
    <ligand>
        <name>ATP</name>
        <dbReference type="ChEBI" id="CHEBI:30616"/>
    </ligand>
</feature>
<dbReference type="SUPFAM" id="SSF52402">
    <property type="entry name" value="Adenine nucleotide alpha hydrolases-like"/>
    <property type="match status" value="1"/>
</dbReference>
<evidence type="ECO:0000256" key="1">
    <source>
        <dbReference type="ARBA" id="ARBA00022679"/>
    </source>
</evidence>
<keyword evidence="2" id="KW-0547">Nucleotide-binding</keyword>
<feature type="binding site" evidence="2">
    <location>
        <begin position="32"/>
        <end position="34"/>
    </location>
    <ligand>
        <name>ATP</name>
        <dbReference type="ChEBI" id="CHEBI:30616"/>
    </ligand>
</feature>
<evidence type="ECO:0000259" key="3">
    <source>
        <dbReference type="Pfam" id="PF01171"/>
    </source>
</evidence>
<dbReference type="InterPro" id="IPR035107">
    <property type="entry name" value="tRNA_thiolation_TtcA_Ctu1"/>
</dbReference>
<evidence type="ECO:0000256" key="2">
    <source>
        <dbReference type="PIRSR" id="PIRSR004976-51"/>
    </source>
</evidence>
<protein>
    <submittedName>
        <fullName evidence="4">tRNA(Ile)-lysidine synthetase-like protein</fullName>
    </submittedName>
</protein>
<dbReference type="InterPro" id="IPR011063">
    <property type="entry name" value="TilS/TtcA_N"/>
</dbReference>
<sequence>MDLSFDSSITAKVVKAVAEFNLINEGDRVAVGLSGGKDSTFLLMILKIFAEHFKKDFKLQAVHVDPGFEASTANKIENFCQDLNIDLKIIKTRIAEYITEAETKNPCSKCAHFRKGAIINYLKKNHFNKLAFGHHLDDAVETFLMSIFYSGQLKALQPKRYLSESRVDIIRPLIYLRENVIIEEIEKREIIINKSSCPYDGNTARAQVRKDFARYFTDQQFFSNLLSAMRENNNQELWPEEEDFQLLSRKMKKHWK</sequence>
<name>A0A4R7YTW7_9FIRM</name>
<dbReference type="Proteomes" id="UP000294697">
    <property type="component" value="Unassembled WGS sequence"/>
</dbReference>
<dbReference type="Gene3D" id="3.40.50.620">
    <property type="entry name" value="HUPs"/>
    <property type="match status" value="1"/>
</dbReference>
<proteinExistence type="predicted"/>
<evidence type="ECO:0000313" key="4">
    <source>
        <dbReference type="EMBL" id="TDW00579.1"/>
    </source>
</evidence>
<evidence type="ECO:0000313" key="5">
    <source>
        <dbReference type="Proteomes" id="UP000294697"/>
    </source>
</evidence>
<dbReference type="CDD" id="cd24138">
    <property type="entry name" value="TtcA-like"/>
    <property type="match status" value="1"/>
</dbReference>
<dbReference type="OrthoDB" id="9801054at2"/>
<dbReference type="InterPro" id="IPR014729">
    <property type="entry name" value="Rossmann-like_a/b/a_fold"/>
</dbReference>
<dbReference type="EMBL" id="SODA01000027">
    <property type="protein sequence ID" value="TDW00579.1"/>
    <property type="molecule type" value="Genomic_DNA"/>
</dbReference>
<dbReference type="AlphaFoldDB" id="A0A4R7YTW7"/>
<keyword evidence="1" id="KW-0808">Transferase</keyword>
<comment type="caution">
    <text evidence="4">The sequence shown here is derived from an EMBL/GenBank/DDBJ whole genome shotgun (WGS) entry which is preliminary data.</text>
</comment>
<feature type="binding site" evidence="2">
    <location>
        <position position="133"/>
    </location>
    <ligand>
        <name>ATP</name>
        <dbReference type="ChEBI" id="CHEBI:30616"/>
    </ligand>
</feature>
<organism evidence="4 5">
    <name type="scientific">Halanaerobium saccharolyticum</name>
    <dbReference type="NCBI Taxonomy" id="43595"/>
    <lineage>
        <taxon>Bacteria</taxon>
        <taxon>Bacillati</taxon>
        <taxon>Bacillota</taxon>
        <taxon>Clostridia</taxon>
        <taxon>Halanaerobiales</taxon>
        <taxon>Halanaerobiaceae</taxon>
        <taxon>Halanaerobium</taxon>
    </lineage>
</organism>
<keyword evidence="2" id="KW-0067">ATP-binding</keyword>
<accession>A0A4R7YTW7</accession>
<dbReference type="PANTHER" id="PTHR43686:SF1">
    <property type="entry name" value="AMINOTRAN_5 DOMAIN-CONTAINING PROTEIN"/>
    <property type="match status" value="1"/>
</dbReference>
<dbReference type="RefSeq" id="WP_111573114.1">
    <property type="nucleotide sequence ID" value="NZ_QLME01000025.1"/>
</dbReference>
<feature type="domain" description="tRNA(Ile)-lysidine/2-thiocytidine synthase N-terminal" evidence="3">
    <location>
        <begin position="29"/>
        <end position="210"/>
    </location>
</feature>
<dbReference type="Pfam" id="PF01171">
    <property type="entry name" value="ATP_bind_3"/>
    <property type="match status" value="1"/>
</dbReference>
<dbReference type="GO" id="GO:0008033">
    <property type="term" value="P:tRNA processing"/>
    <property type="evidence" value="ECO:0007669"/>
    <property type="project" value="InterPro"/>
</dbReference>
<dbReference type="PANTHER" id="PTHR43686">
    <property type="entry name" value="SULFURTRANSFERASE-RELATED"/>
    <property type="match status" value="1"/>
</dbReference>
<dbReference type="PIRSF" id="PIRSF004976">
    <property type="entry name" value="ATPase_YdaO"/>
    <property type="match status" value="1"/>
</dbReference>